<proteinExistence type="predicted"/>
<sequence length="145" mass="17126">MSLYFRYADSDENTQRVALDIFSSVENYVSSLSNNHTKLNEYLQEIKQLEAKFLSNCITRDKGNNNKDFNKNLVLPFPLMWIFKIQVKSATQEVVLKKNEKFERGCNRKIKGYCRKGNDHDWRSCPIRKEDEKNNIFKEHPGKTN</sequence>
<protein>
    <submittedName>
        <fullName evidence="1">Uncharacterized protein</fullName>
    </submittedName>
</protein>
<comment type="caution">
    <text evidence="1">The sequence shown here is derived from an EMBL/GenBank/DDBJ whole genome shotgun (WGS) entry which is preliminary data.</text>
</comment>
<name>A0A9R1V2Q2_LACSA</name>
<organism evidence="1 2">
    <name type="scientific">Lactuca sativa</name>
    <name type="common">Garden lettuce</name>
    <dbReference type="NCBI Taxonomy" id="4236"/>
    <lineage>
        <taxon>Eukaryota</taxon>
        <taxon>Viridiplantae</taxon>
        <taxon>Streptophyta</taxon>
        <taxon>Embryophyta</taxon>
        <taxon>Tracheophyta</taxon>
        <taxon>Spermatophyta</taxon>
        <taxon>Magnoliopsida</taxon>
        <taxon>eudicotyledons</taxon>
        <taxon>Gunneridae</taxon>
        <taxon>Pentapetalae</taxon>
        <taxon>asterids</taxon>
        <taxon>campanulids</taxon>
        <taxon>Asterales</taxon>
        <taxon>Asteraceae</taxon>
        <taxon>Cichorioideae</taxon>
        <taxon>Cichorieae</taxon>
        <taxon>Lactucinae</taxon>
        <taxon>Lactuca</taxon>
    </lineage>
</organism>
<dbReference type="AlphaFoldDB" id="A0A9R1V2Q2"/>
<reference evidence="1 2" key="1">
    <citation type="journal article" date="2017" name="Nat. Commun.">
        <title>Genome assembly with in vitro proximity ligation data and whole-genome triplication in lettuce.</title>
        <authorList>
            <person name="Reyes-Chin-Wo S."/>
            <person name="Wang Z."/>
            <person name="Yang X."/>
            <person name="Kozik A."/>
            <person name="Arikit S."/>
            <person name="Song C."/>
            <person name="Xia L."/>
            <person name="Froenicke L."/>
            <person name="Lavelle D.O."/>
            <person name="Truco M.J."/>
            <person name="Xia R."/>
            <person name="Zhu S."/>
            <person name="Xu C."/>
            <person name="Xu H."/>
            <person name="Xu X."/>
            <person name="Cox K."/>
            <person name="Korf I."/>
            <person name="Meyers B.C."/>
            <person name="Michelmore R.W."/>
        </authorList>
    </citation>
    <scope>NUCLEOTIDE SEQUENCE [LARGE SCALE GENOMIC DNA]</scope>
    <source>
        <strain evidence="2">cv. Salinas</strain>
        <tissue evidence="1">Seedlings</tissue>
    </source>
</reference>
<evidence type="ECO:0000313" key="2">
    <source>
        <dbReference type="Proteomes" id="UP000235145"/>
    </source>
</evidence>
<accession>A0A9R1V2Q2</accession>
<evidence type="ECO:0000313" key="1">
    <source>
        <dbReference type="EMBL" id="KAJ0197472.1"/>
    </source>
</evidence>
<keyword evidence="2" id="KW-1185">Reference proteome</keyword>
<gene>
    <name evidence="1" type="ORF">LSAT_V11C700374640</name>
</gene>
<dbReference type="Proteomes" id="UP000235145">
    <property type="component" value="Unassembled WGS sequence"/>
</dbReference>
<dbReference type="EMBL" id="NBSK02000007">
    <property type="protein sequence ID" value="KAJ0197472.1"/>
    <property type="molecule type" value="Genomic_DNA"/>
</dbReference>